<proteinExistence type="predicted"/>
<dbReference type="HOGENOM" id="CLU_128737_0_0_10"/>
<reference evidence="1" key="1">
    <citation type="submission" date="2011-01" db="EMBL/GenBank/DDBJ databases">
        <authorList>
            <person name="Muzny D."/>
            <person name="Qin X."/>
            <person name="Buhay C."/>
            <person name="Dugan-Rocha S."/>
            <person name="Ding Y."/>
            <person name="Chen G."/>
            <person name="Hawes A."/>
            <person name="Holder M."/>
            <person name="Jhangiani S."/>
            <person name="Johnson A."/>
            <person name="Khan Z."/>
            <person name="Li Z."/>
            <person name="Liu W."/>
            <person name="Liu X."/>
            <person name="Perez L."/>
            <person name="Shen H."/>
            <person name="Wang Q."/>
            <person name="Watt J."/>
            <person name="Xi L."/>
            <person name="Xin Y."/>
            <person name="Zhou J."/>
            <person name="Deng J."/>
            <person name="Jiang H."/>
            <person name="Liu Y."/>
            <person name="Qu J."/>
            <person name="Song X.-Z."/>
            <person name="Zhang L."/>
            <person name="Villasana D."/>
            <person name="Johnson A."/>
            <person name="Liu J."/>
            <person name="Liyanage D."/>
            <person name="Lorensuhewa L."/>
            <person name="Robinson T."/>
            <person name="Song A."/>
            <person name="Song B.-B."/>
            <person name="Dinh H."/>
            <person name="Thornton R."/>
            <person name="Coyle M."/>
            <person name="Francisco L."/>
            <person name="Jackson L."/>
            <person name="Javaid M."/>
            <person name="Korchina V."/>
            <person name="Kovar C."/>
            <person name="Mata R."/>
            <person name="Mathew T."/>
            <person name="Ngo R."/>
            <person name="Nguyen L."/>
            <person name="Nguyen N."/>
            <person name="Okwuonu G."/>
            <person name="Ongeri F."/>
            <person name="Pham C."/>
            <person name="Simmons D."/>
            <person name="Wilczek-Boney K."/>
            <person name="Hale W."/>
            <person name="Jakkamsetti A."/>
            <person name="Pham P."/>
            <person name="Ruth R."/>
            <person name="San Lucas F."/>
            <person name="Warren J."/>
            <person name="Zhang J."/>
            <person name="Zhao Z."/>
            <person name="Zhou C."/>
            <person name="Zhu D."/>
            <person name="Lee S."/>
            <person name="Bess C."/>
            <person name="Blankenburg K."/>
            <person name="Forbes L."/>
            <person name="Fu Q."/>
            <person name="Gubbala S."/>
            <person name="Hirani K."/>
            <person name="Jayaseelan J.C."/>
            <person name="Lara F."/>
            <person name="Munidasa M."/>
            <person name="Palculict T."/>
            <person name="Patil S."/>
            <person name="Pu L.-L."/>
            <person name="Saada N."/>
            <person name="Tang L."/>
            <person name="Weissenberger G."/>
            <person name="Zhu Y."/>
            <person name="Hemphill L."/>
            <person name="Shang Y."/>
            <person name="Youmans B."/>
            <person name="Ayvaz T."/>
            <person name="Ross M."/>
            <person name="Santibanez J."/>
            <person name="Aqrawi P."/>
            <person name="Gross S."/>
            <person name="Joshi V."/>
            <person name="Fowler G."/>
            <person name="Nazareth L."/>
            <person name="Reid J."/>
            <person name="Worley K."/>
            <person name="Petrosino J."/>
            <person name="Highlander S."/>
            <person name="Gibbs R."/>
        </authorList>
    </citation>
    <scope>NUCLEOTIDE SEQUENCE [LARGE SCALE GENOMIC DNA]</scope>
    <source>
        <strain evidence="1">ATCC 33269</strain>
    </source>
</reference>
<protein>
    <submittedName>
        <fullName evidence="1">Uncharacterized protein</fullName>
    </submittedName>
</protein>
<name>E7RSX0_9BACT</name>
<dbReference type="eggNOG" id="ENOG5030P7R">
    <property type="taxonomic scope" value="Bacteria"/>
</dbReference>
<accession>E7RSX0</accession>
<dbReference type="STRING" id="28134.SAMN05444288_0944"/>
<gene>
    <name evidence="1" type="ORF">HMPREF0663_12388</name>
</gene>
<keyword evidence="2" id="KW-1185">Reference proteome</keyword>
<comment type="caution">
    <text evidence="1">The sequence shown here is derived from an EMBL/GenBank/DDBJ whole genome shotgun (WGS) entry which is preliminary data.</text>
</comment>
<dbReference type="AlphaFoldDB" id="E7RSX0"/>
<evidence type="ECO:0000313" key="2">
    <source>
        <dbReference type="Proteomes" id="UP000005580"/>
    </source>
</evidence>
<dbReference type="EMBL" id="AEPE02000006">
    <property type="protein sequence ID" value="EFZ36321.1"/>
    <property type="molecule type" value="Genomic_DNA"/>
</dbReference>
<evidence type="ECO:0000313" key="1">
    <source>
        <dbReference type="EMBL" id="EFZ36321.1"/>
    </source>
</evidence>
<sequence>MEKIAFRAIYYAIFLKLLRVYKFNKLMKKVFLAICMFIATTTWATGLAKIGEAEFGKSYQEIVPLLENEFGIPISVTSEQVVYEHKNYQGVNFDRIVFNFRNSKFAEARFYIKTSSKATANNTVKELVKKFTNAETVSCDFDDGSYFYKDGRAPVGSGRLFTISSLRLQGEWNAEVRYGPFKY</sequence>
<dbReference type="Proteomes" id="UP000005580">
    <property type="component" value="Unassembled WGS sequence"/>
</dbReference>
<organism evidence="1 2">
    <name type="scientific">Hoylesella oralis ATCC 33269</name>
    <dbReference type="NCBI Taxonomy" id="873533"/>
    <lineage>
        <taxon>Bacteria</taxon>
        <taxon>Pseudomonadati</taxon>
        <taxon>Bacteroidota</taxon>
        <taxon>Bacteroidia</taxon>
        <taxon>Bacteroidales</taxon>
        <taxon>Prevotellaceae</taxon>
        <taxon>Hoylesella</taxon>
    </lineage>
</organism>